<organism evidence="2 3">
    <name type="scientific">Streptomyces marincola</name>
    <dbReference type="NCBI Taxonomy" id="2878388"/>
    <lineage>
        <taxon>Bacteria</taxon>
        <taxon>Bacillati</taxon>
        <taxon>Actinomycetota</taxon>
        <taxon>Actinomycetes</taxon>
        <taxon>Kitasatosporales</taxon>
        <taxon>Streptomycetaceae</taxon>
        <taxon>Streptomyces</taxon>
    </lineage>
</organism>
<dbReference type="RefSeq" id="WP_086159378.1">
    <property type="nucleotide sequence ID" value="NZ_CP021121.1"/>
</dbReference>
<keyword evidence="3" id="KW-1185">Reference proteome</keyword>
<feature type="compositionally biased region" description="Basic and acidic residues" evidence="1">
    <location>
        <begin position="1"/>
        <end position="29"/>
    </location>
</feature>
<evidence type="ECO:0000313" key="3">
    <source>
        <dbReference type="Proteomes" id="UP000194218"/>
    </source>
</evidence>
<dbReference type="AlphaFoldDB" id="A0A1W7CXS5"/>
<dbReference type="EMBL" id="CP021121">
    <property type="protein sequence ID" value="ARQ69562.1"/>
    <property type="molecule type" value="Genomic_DNA"/>
</dbReference>
<gene>
    <name evidence="2" type="ORF">CAG99_12415</name>
</gene>
<feature type="compositionally biased region" description="Basic and acidic residues" evidence="1">
    <location>
        <begin position="153"/>
        <end position="169"/>
    </location>
</feature>
<protein>
    <submittedName>
        <fullName evidence="2">Uncharacterized protein</fullName>
    </submittedName>
</protein>
<accession>A0A1W7CXS5</accession>
<name>A0A1W7CXS5_9ACTN</name>
<feature type="compositionally biased region" description="Basic and acidic residues" evidence="1">
    <location>
        <begin position="49"/>
        <end position="77"/>
    </location>
</feature>
<dbReference type="OrthoDB" id="5192396at2"/>
<sequence>MVRKKVEGNEEQRRSAARAAERAGERPSERGATTGGSKQRTHLPHRSSLTHEEKTEPLDRGKQRREARDQAEARAAERPAPPAGRTFTGRGRPDYGSDHARVFQALGDAERRHGGEAVHATEVARTAGFPDERTRVLLHDLVSVHGLATELQGTDRPDLGPRYETKPGR</sequence>
<reference evidence="2 3" key="1">
    <citation type="submission" date="2017-05" db="EMBL/GenBank/DDBJ databases">
        <title>Complete genome sequence of Streptomyces sp. SCSIO 03032 revealed the diverse biosynthetic pathways for its bioactive secondary metabolites.</title>
        <authorList>
            <person name="Ma L."/>
            <person name="Zhu Y."/>
            <person name="Zhang W."/>
            <person name="Zhang G."/>
            <person name="Tian X."/>
            <person name="Zhang S."/>
            <person name="Zhang C."/>
        </authorList>
    </citation>
    <scope>NUCLEOTIDE SEQUENCE [LARGE SCALE GENOMIC DNA]</scope>
    <source>
        <strain evidence="2 3">SCSIO 03032</strain>
    </source>
</reference>
<dbReference type="Proteomes" id="UP000194218">
    <property type="component" value="Chromosome"/>
</dbReference>
<dbReference type="KEGG" id="smao:CAG99_12415"/>
<feature type="region of interest" description="Disordered" evidence="1">
    <location>
        <begin position="1"/>
        <end position="98"/>
    </location>
</feature>
<feature type="region of interest" description="Disordered" evidence="1">
    <location>
        <begin position="149"/>
        <end position="169"/>
    </location>
</feature>
<proteinExistence type="predicted"/>
<evidence type="ECO:0000256" key="1">
    <source>
        <dbReference type="SAM" id="MobiDB-lite"/>
    </source>
</evidence>
<evidence type="ECO:0000313" key="2">
    <source>
        <dbReference type="EMBL" id="ARQ69562.1"/>
    </source>
</evidence>